<gene>
    <name evidence="1" type="ORF">O0S08_05515</name>
</gene>
<accession>A0ABY7H8K6</accession>
<dbReference type="RefSeq" id="WP_269037945.1">
    <property type="nucleotide sequence ID" value="NZ_CP114040.1"/>
</dbReference>
<reference evidence="1" key="1">
    <citation type="submission" date="2022-11" db="EMBL/GenBank/DDBJ databases">
        <title>Minimal conservation of predation-associated metabolite biosynthetic gene clusters underscores biosynthetic potential of Myxococcota including descriptions for ten novel species: Archangium lansinium sp. nov., Myxococcus landrumus sp. nov., Nannocystis bai.</title>
        <authorList>
            <person name="Ahearne A."/>
            <person name="Stevens C."/>
            <person name="Dowd S."/>
        </authorList>
    </citation>
    <scope>NUCLEOTIDE SEQUENCE</scope>
    <source>
        <strain evidence="1">Fl3</strain>
    </source>
</reference>
<dbReference type="Proteomes" id="UP001164459">
    <property type="component" value="Chromosome"/>
</dbReference>
<keyword evidence="2" id="KW-1185">Reference proteome</keyword>
<sequence length="189" mass="20519">MSDARRRAETIAARIRAGIEFSVREREVRIRNADGSSSWTILSAEELVELEKILAEGARKVVVESVAALTSSPRGWQGTDTSGVRLLVVDVEDAELVGTVQGAMDRVRAHLETAKHMLAAWVFKKVSLWAAGATRSEAQVRDSLRLDAVTVYAAGEATLLFSADELTAGHPVAIDLDPKGMPEWPRLEG</sequence>
<dbReference type="EMBL" id="CP114040">
    <property type="protein sequence ID" value="WAS95601.1"/>
    <property type="molecule type" value="Genomic_DNA"/>
</dbReference>
<name>A0ABY7H8K6_9BACT</name>
<evidence type="ECO:0000313" key="1">
    <source>
        <dbReference type="EMBL" id="WAS95601.1"/>
    </source>
</evidence>
<evidence type="ECO:0000313" key="2">
    <source>
        <dbReference type="Proteomes" id="UP001164459"/>
    </source>
</evidence>
<proteinExistence type="predicted"/>
<protein>
    <submittedName>
        <fullName evidence="1">Uncharacterized protein</fullName>
    </submittedName>
</protein>
<organism evidence="1 2">
    <name type="scientific">Nannocystis punicea</name>
    <dbReference type="NCBI Taxonomy" id="2995304"/>
    <lineage>
        <taxon>Bacteria</taxon>
        <taxon>Pseudomonadati</taxon>
        <taxon>Myxococcota</taxon>
        <taxon>Polyangia</taxon>
        <taxon>Nannocystales</taxon>
        <taxon>Nannocystaceae</taxon>
        <taxon>Nannocystis</taxon>
    </lineage>
</organism>